<proteinExistence type="inferred from homology"/>
<dbReference type="InterPro" id="IPR019468">
    <property type="entry name" value="AdenyloSucc_lyase_C"/>
</dbReference>
<keyword evidence="5" id="KW-1185">Reference proteome</keyword>
<dbReference type="InterPro" id="IPR000362">
    <property type="entry name" value="Fumarate_lyase_fam"/>
</dbReference>
<dbReference type="PRINTS" id="PR00149">
    <property type="entry name" value="FUMRATELYASE"/>
</dbReference>
<dbReference type="EMBL" id="FCOX02000018">
    <property type="protein sequence ID" value="SAK79746.1"/>
    <property type="molecule type" value="Genomic_DNA"/>
</dbReference>
<dbReference type="PRINTS" id="PR00145">
    <property type="entry name" value="ARGSUCLYASE"/>
</dbReference>
<dbReference type="InterPro" id="IPR012789">
    <property type="entry name" value="Protocat_PcaB-like"/>
</dbReference>
<dbReference type="GO" id="GO:0016829">
    <property type="term" value="F:lyase activity"/>
    <property type="evidence" value="ECO:0007669"/>
    <property type="project" value="UniProtKB-ARBA"/>
</dbReference>
<dbReference type="GO" id="GO:0019619">
    <property type="term" value="P:3,4-dihydroxybenzoate catabolic process"/>
    <property type="evidence" value="ECO:0007669"/>
    <property type="project" value="InterPro"/>
</dbReference>
<dbReference type="Pfam" id="PF00206">
    <property type="entry name" value="Lyase_1"/>
    <property type="match status" value="1"/>
</dbReference>
<dbReference type="InterPro" id="IPR020557">
    <property type="entry name" value="Fumarate_lyase_CS"/>
</dbReference>
<comment type="caution">
    <text evidence="4">The sequence shown here is derived from an EMBL/GenBank/DDBJ whole genome shotgun (WGS) entry which is preliminary data.</text>
</comment>
<dbReference type="NCBIfam" id="TIGR02426">
    <property type="entry name" value="protocat_pcaB"/>
    <property type="match status" value="1"/>
</dbReference>
<dbReference type="Proteomes" id="UP000071859">
    <property type="component" value="Unassembled WGS sequence"/>
</dbReference>
<dbReference type="Gene3D" id="1.10.275.10">
    <property type="entry name" value="Fumarase/aspartase (N-terminal domain)"/>
    <property type="match status" value="1"/>
</dbReference>
<dbReference type="SMART" id="SM00998">
    <property type="entry name" value="ADSL_C"/>
    <property type="match status" value="1"/>
</dbReference>
<protein>
    <recommendedName>
        <fullName evidence="2">3-carboxy-cis,cis-muconate cycloisomerase</fullName>
        <ecNumber evidence="2">5.5.1.2</ecNumber>
    </recommendedName>
</protein>
<dbReference type="PANTHER" id="PTHR43172:SF2">
    <property type="entry name" value="ADENYLOSUCCINATE LYASE C-TERMINAL DOMAIN-CONTAINING PROTEIN"/>
    <property type="match status" value="1"/>
</dbReference>
<dbReference type="InterPro" id="IPR022761">
    <property type="entry name" value="Fumarate_lyase_N"/>
</dbReference>
<evidence type="ECO:0000313" key="4">
    <source>
        <dbReference type="EMBL" id="SAK79746.1"/>
    </source>
</evidence>
<evidence type="ECO:0000256" key="1">
    <source>
        <dbReference type="ARBA" id="ARBA00034772"/>
    </source>
</evidence>
<reference evidence="4" key="1">
    <citation type="submission" date="2016-01" db="EMBL/GenBank/DDBJ databases">
        <authorList>
            <person name="Peeters C."/>
        </authorList>
    </citation>
    <scope>NUCLEOTIDE SEQUENCE</scope>
    <source>
        <strain evidence="4">LMG 29321</strain>
    </source>
</reference>
<feature type="domain" description="Adenylosuccinate lyase C-terminal" evidence="3">
    <location>
        <begin position="366"/>
        <end position="445"/>
    </location>
</feature>
<dbReference type="Gene3D" id="1.20.200.10">
    <property type="entry name" value="Fumarase/aspartase (Central domain)"/>
    <property type="match status" value="1"/>
</dbReference>
<gene>
    <name evidence="4" type="ORF">AWB78_03746</name>
</gene>
<dbReference type="GO" id="GO:0047472">
    <property type="term" value="F:3-carboxy-cis,cis-muconate cycloisomerase activity"/>
    <property type="evidence" value="ECO:0007669"/>
    <property type="project" value="UniProtKB-UniRule"/>
</dbReference>
<dbReference type="InterPro" id="IPR008948">
    <property type="entry name" value="L-Aspartase-like"/>
</dbReference>
<dbReference type="RefSeq" id="WP_062606762.1">
    <property type="nucleotide sequence ID" value="NZ_FCOX02000018.1"/>
</dbReference>
<evidence type="ECO:0000259" key="3">
    <source>
        <dbReference type="SMART" id="SM00998"/>
    </source>
</evidence>
<comment type="similarity">
    <text evidence="1">Belongs to the class-II fumarase/aspartase family.</text>
</comment>
<dbReference type="CDD" id="cd01597">
    <property type="entry name" value="pCLME"/>
    <property type="match status" value="1"/>
</dbReference>
<accession>A0A158CCV4</accession>
<dbReference type="PANTHER" id="PTHR43172">
    <property type="entry name" value="ADENYLOSUCCINATE LYASE"/>
    <property type="match status" value="1"/>
</dbReference>
<dbReference type="FunFam" id="1.20.200.10:FF:000014">
    <property type="entry name" value="3-carboxy-cis,cis-muconate cycloisomerase"/>
    <property type="match status" value="1"/>
</dbReference>
<dbReference type="NCBIfam" id="NF006554">
    <property type="entry name" value="PRK09053.1"/>
    <property type="match status" value="1"/>
</dbReference>
<dbReference type="InterPro" id="IPR024083">
    <property type="entry name" value="Fumarase/histidase_N"/>
</dbReference>
<sequence length="455" mass="47179">MFEATGRLTDLICGNEAANAVWSPRATVQAMLDVEAALARASALHGVIPSSAVEAIVAACNADNIDAGALMTGAAAGGNLAIPLVKQLTAVVKANDAEAAKYVHWGATSQDIIDTGVVLQLRAALDLIDADLLALSAALVTQAQAHRATPMIGRTWLQQALPITLGLKFAQWLDAVTRHRQRLGELKARALVLQFGGAAGTLASLRDKALPVAASLAEDLKLNLPALPWHTQRDRIAEAASFLGMLAGTLGKIARDISLMMQTELGEVAEPAAAGKGGSSTMPHKRNPVGCAAVLTAATRAPNLVATIFAGMVQEHERALGGWQAEWEALPDLARLTAGALSSMLGIVPAMEVNVARLAHNLGATNGLVLGEAVMLALGDAIGRLDAHKLVEGASKASVANGTSLFDALAANETVTRHLSQDQLKQLLDPANYVGQAQAFVAAAIASADPKQQER</sequence>
<dbReference type="OrthoDB" id="9768878at2"/>
<dbReference type="PROSITE" id="PS00163">
    <property type="entry name" value="FUMARATE_LYASES"/>
    <property type="match status" value="1"/>
</dbReference>
<name>A0A158CCV4_9BURK</name>
<organism evidence="4 5">
    <name type="scientific">Caballeronia calidae</name>
    <dbReference type="NCBI Taxonomy" id="1777139"/>
    <lineage>
        <taxon>Bacteria</taxon>
        <taxon>Pseudomonadati</taxon>
        <taxon>Pseudomonadota</taxon>
        <taxon>Betaproteobacteria</taxon>
        <taxon>Burkholderiales</taxon>
        <taxon>Burkholderiaceae</taxon>
        <taxon>Caballeronia</taxon>
    </lineage>
</organism>
<dbReference type="SUPFAM" id="SSF48557">
    <property type="entry name" value="L-aspartase-like"/>
    <property type="match status" value="1"/>
</dbReference>
<dbReference type="EC" id="5.5.1.2" evidence="2"/>
<evidence type="ECO:0000313" key="5">
    <source>
        <dbReference type="Proteomes" id="UP000071859"/>
    </source>
</evidence>
<dbReference type="Gene3D" id="1.10.40.30">
    <property type="entry name" value="Fumarase/aspartase (C-terminal domain)"/>
    <property type="match status" value="1"/>
</dbReference>
<dbReference type="AlphaFoldDB" id="A0A158CCV4"/>
<dbReference type="Pfam" id="PF10397">
    <property type="entry name" value="ADSL_C"/>
    <property type="match status" value="1"/>
</dbReference>
<evidence type="ECO:0000256" key="2">
    <source>
        <dbReference type="NCBIfam" id="TIGR02426"/>
    </source>
</evidence>